<dbReference type="InterPro" id="IPR018060">
    <property type="entry name" value="HTH_AraC"/>
</dbReference>
<dbReference type="PANTHER" id="PTHR43130">
    <property type="entry name" value="ARAC-FAMILY TRANSCRIPTIONAL REGULATOR"/>
    <property type="match status" value="1"/>
</dbReference>
<accession>A0A979G3C1</accession>
<dbReference type="SMART" id="SM00342">
    <property type="entry name" value="HTH_ARAC"/>
    <property type="match status" value="1"/>
</dbReference>
<dbReference type="Pfam" id="PF01965">
    <property type="entry name" value="DJ-1_PfpI"/>
    <property type="match status" value="1"/>
</dbReference>
<name>A0A979G3C1_CHIPD</name>
<dbReference type="RefSeq" id="WP_012790353.1">
    <property type="nucleotide sequence ID" value="NC_013132.1"/>
</dbReference>
<dbReference type="InterPro" id="IPR029062">
    <property type="entry name" value="Class_I_gatase-like"/>
</dbReference>
<keyword evidence="1" id="KW-0805">Transcription regulation</keyword>
<dbReference type="GO" id="GO:0043565">
    <property type="term" value="F:sequence-specific DNA binding"/>
    <property type="evidence" value="ECO:0007669"/>
    <property type="project" value="InterPro"/>
</dbReference>
<dbReference type="Proteomes" id="UP000002215">
    <property type="component" value="Chromosome"/>
</dbReference>
<gene>
    <name evidence="4" type="ordered locus">Cpin_2695</name>
</gene>
<dbReference type="Gene3D" id="1.10.10.60">
    <property type="entry name" value="Homeodomain-like"/>
    <property type="match status" value="1"/>
</dbReference>
<evidence type="ECO:0000256" key="2">
    <source>
        <dbReference type="ARBA" id="ARBA00023163"/>
    </source>
</evidence>
<proteinExistence type="predicted"/>
<reference evidence="4 5" key="2">
    <citation type="journal article" date="2010" name="Stand. Genomic Sci.">
        <title>Complete genome sequence of Chitinophaga pinensis type strain (UQM 2034).</title>
        <authorList>
            <person name="Glavina Del Rio T."/>
            <person name="Abt B."/>
            <person name="Spring S."/>
            <person name="Lapidus A."/>
            <person name="Nolan M."/>
            <person name="Tice H."/>
            <person name="Copeland A."/>
            <person name="Cheng J.F."/>
            <person name="Chen F."/>
            <person name="Bruce D."/>
            <person name="Goodwin L."/>
            <person name="Pitluck S."/>
            <person name="Ivanova N."/>
            <person name="Mavromatis K."/>
            <person name="Mikhailova N."/>
            <person name="Pati A."/>
            <person name="Chen A."/>
            <person name="Palaniappan K."/>
            <person name="Land M."/>
            <person name="Hauser L."/>
            <person name="Chang Y.J."/>
            <person name="Jeffries C.D."/>
            <person name="Chain P."/>
            <person name="Saunders E."/>
            <person name="Detter J.C."/>
            <person name="Brettin T."/>
            <person name="Rohde M."/>
            <person name="Goker M."/>
            <person name="Bristow J."/>
            <person name="Eisen J.A."/>
            <person name="Markowitz V."/>
            <person name="Hugenholtz P."/>
            <person name="Kyrpides N.C."/>
            <person name="Klenk H.P."/>
            <person name="Lucas S."/>
        </authorList>
    </citation>
    <scope>NUCLEOTIDE SEQUENCE [LARGE SCALE GENOMIC DNA]</scope>
    <source>
        <strain evidence="5">ATCC 43595 / DSM 2588 / LMG 13176 / NBRC 15968 / NCIMB 11800 / UQM 2034</strain>
    </source>
</reference>
<dbReference type="AlphaFoldDB" id="A0A979G3C1"/>
<dbReference type="CDD" id="cd03137">
    <property type="entry name" value="GATase1_AraC_1"/>
    <property type="match status" value="1"/>
</dbReference>
<protein>
    <submittedName>
        <fullName evidence="4">Transcriptional regulator, AraC family</fullName>
    </submittedName>
</protein>
<dbReference type="Gene3D" id="3.40.50.880">
    <property type="match status" value="1"/>
</dbReference>
<dbReference type="InterPro" id="IPR052158">
    <property type="entry name" value="INH-QAR"/>
</dbReference>
<feature type="domain" description="HTH araC/xylS-type" evidence="3">
    <location>
        <begin position="235"/>
        <end position="333"/>
    </location>
</feature>
<dbReference type="GO" id="GO:0003700">
    <property type="term" value="F:DNA-binding transcription factor activity"/>
    <property type="evidence" value="ECO:0007669"/>
    <property type="project" value="InterPro"/>
</dbReference>
<evidence type="ECO:0000313" key="4">
    <source>
        <dbReference type="EMBL" id="ACU60177.1"/>
    </source>
</evidence>
<evidence type="ECO:0000259" key="3">
    <source>
        <dbReference type="PROSITE" id="PS01124"/>
    </source>
</evidence>
<dbReference type="PANTHER" id="PTHR43130:SF3">
    <property type="entry name" value="HTH-TYPE TRANSCRIPTIONAL REGULATOR RV1931C"/>
    <property type="match status" value="1"/>
</dbReference>
<dbReference type="SUPFAM" id="SSF46689">
    <property type="entry name" value="Homeodomain-like"/>
    <property type="match status" value="2"/>
</dbReference>
<dbReference type="KEGG" id="cpi:Cpin_2695"/>
<dbReference type="EMBL" id="CP001699">
    <property type="protein sequence ID" value="ACU60177.1"/>
    <property type="molecule type" value="Genomic_DNA"/>
</dbReference>
<dbReference type="SUPFAM" id="SSF52317">
    <property type="entry name" value="Class I glutamine amidotransferase-like"/>
    <property type="match status" value="1"/>
</dbReference>
<sequence>MINESISANHTGTKKKVVIVALTGQMLIDFAGPSDVFTNADKCLLELGNKEGYDISVVAPTRDRKIRTTTGMEINFQTCAMDIDTLIDTLIVAGEDHLEPVASDLEPFYQWLAGKNEHNTRRIASVCIGAFALAKVGLLNGRKATTHWSMLDQLKKEYPQIEVDPDAFFTRDRNVYCSAGVSSGIDLALSLVEEDFGRDIANRVARQLVFYLNRPGSQAQFGNLLPAYEGANIGKKLQDWLEEHLHEPIDVGRIADHFNMSVRNLTRVVQKQTGMPPAKFIEKMRVEKARKYLEDTDMPLERIAEHCGLGNLVSMRRMFLRHLMTTPSDYRRVFRTSLNRSNLY</sequence>
<evidence type="ECO:0000256" key="1">
    <source>
        <dbReference type="ARBA" id="ARBA00023015"/>
    </source>
</evidence>
<organism evidence="4 5">
    <name type="scientific">Chitinophaga pinensis (strain ATCC 43595 / DSM 2588 / LMG 13176 / NBRC 15968 / NCIMB 11800 / UQM 2034)</name>
    <dbReference type="NCBI Taxonomy" id="485918"/>
    <lineage>
        <taxon>Bacteria</taxon>
        <taxon>Pseudomonadati</taxon>
        <taxon>Bacteroidota</taxon>
        <taxon>Chitinophagia</taxon>
        <taxon>Chitinophagales</taxon>
        <taxon>Chitinophagaceae</taxon>
        <taxon>Chitinophaga</taxon>
    </lineage>
</organism>
<dbReference type="InterPro" id="IPR002818">
    <property type="entry name" value="DJ-1/PfpI"/>
</dbReference>
<dbReference type="Pfam" id="PF12833">
    <property type="entry name" value="HTH_18"/>
    <property type="match status" value="1"/>
</dbReference>
<evidence type="ECO:0000313" key="5">
    <source>
        <dbReference type="Proteomes" id="UP000002215"/>
    </source>
</evidence>
<reference evidence="5" key="1">
    <citation type="submission" date="2009-08" db="EMBL/GenBank/DDBJ databases">
        <title>The complete genome of Chitinophaga pinensis DSM 2588.</title>
        <authorList>
            <consortium name="US DOE Joint Genome Institute (JGI-PGF)"/>
            <person name="Lucas S."/>
            <person name="Copeland A."/>
            <person name="Lapidus A."/>
            <person name="Glavina del Rio T."/>
            <person name="Dalin E."/>
            <person name="Tice H."/>
            <person name="Bruce D."/>
            <person name="Goodwin L."/>
            <person name="Pitluck S."/>
            <person name="Kyrpides N."/>
            <person name="Mavromatis K."/>
            <person name="Ivanova N."/>
            <person name="Mikhailova N."/>
            <person name="Sims D."/>
            <person name="Meinche L."/>
            <person name="Brettin T."/>
            <person name="Detter J.C."/>
            <person name="Han C."/>
            <person name="Larimer F."/>
            <person name="Land M."/>
            <person name="Hauser L."/>
            <person name="Markowitz V."/>
            <person name="Cheng J.-F."/>
            <person name="Hugenholtz P."/>
            <person name="Woyke T."/>
            <person name="Wu D."/>
            <person name="Spring S."/>
            <person name="Klenk H.-P."/>
            <person name="Eisen J.A."/>
        </authorList>
    </citation>
    <scope>NUCLEOTIDE SEQUENCE [LARGE SCALE GENOMIC DNA]</scope>
    <source>
        <strain evidence="5">ATCC 43595 / DSM 2588 / LMG 13176 / NBRC 15968 / NCIMB 11800 / UQM 2034</strain>
    </source>
</reference>
<dbReference type="InterPro" id="IPR009057">
    <property type="entry name" value="Homeodomain-like_sf"/>
</dbReference>
<dbReference type="OrthoDB" id="9803764at2"/>
<dbReference type="PROSITE" id="PS01124">
    <property type="entry name" value="HTH_ARAC_FAMILY_2"/>
    <property type="match status" value="1"/>
</dbReference>
<keyword evidence="2" id="KW-0804">Transcription</keyword>